<organism evidence="2 3">
    <name type="scientific">Carnobacterium divergens</name>
    <name type="common">Lactobacillus divergens</name>
    <dbReference type="NCBI Taxonomy" id="2748"/>
    <lineage>
        <taxon>Bacteria</taxon>
        <taxon>Bacillati</taxon>
        <taxon>Bacillota</taxon>
        <taxon>Bacilli</taxon>
        <taxon>Lactobacillales</taxon>
        <taxon>Carnobacteriaceae</taxon>
        <taxon>Carnobacterium</taxon>
    </lineage>
</organism>
<evidence type="ECO:0000313" key="2">
    <source>
        <dbReference type="EMBL" id="TFJ27415.1"/>
    </source>
</evidence>
<feature type="transmembrane region" description="Helical" evidence="1">
    <location>
        <begin position="21"/>
        <end position="42"/>
    </location>
</feature>
<comment type="caution">
    <text evidence="2">The sequence shown here is derived from an EMBL/GenBank/DDBJ whole genome shotgun (WGS) entry which is preliminary data.</text>
</comment>
<evidence type="ECO:0000313" key="3">
    <source>
        <dbReference type="Proteomes" id="UP000297938"/>
    </source>
</evidence>
<dbReference type="AlphaFoldDB" id="A0A7Z8CZD2"/>
<dbReference type="EMBL" id="NRPP01000010">
    <property type="protein sequence ID" value="TFJ27415.1"/>
    <property type="molecule type" value="Genomic_DNA"/>
</dbReference>
<keyword evidence="1" id="KW-0472">Membrane</keyword>
<proteinExistence type="predicted"/>
<sequence>MDANRCTLKGDEKMNKKKQPLLFKVLVICQLTIAVIGLTGIFPTTSQASEMTTDVGLVFEGEESADFLPETETDDPIQEFIDNLITRLPQTGEAKTGSFLFFSGLLCVVVSVYGVIILKRRQSKRRETDDH</sequence>
<name>A0A7Z8CZD2_CARDV</name>
<evidence type="ECO:0000256" key="1">
    <source>
        <dbReference type="SAM" id="Phobius"/>
    </source>
</evidence>
<keyword evidence="1" id="KW-0812">Transmembrane</keyword>
<dbReference type="NCBIfam" id="TIGR01167">
    <property type="entry name" value="LPXTG_anchor"/>
    <property type="match status" value="1"/>
</dbReference>
<feature type="transmembrane region" description="Helical" evidence="1">
    <location>
        <begin position="99"/>
        <end position="118"/>
    </location>
</feature>
<dbReference type="Proteomes" id="UP000297938">
    <property type="component" value="Unassembled WGS sequence"/>
</dbReference>
<protein>
    <submittedName>
        <fullName evidence="2">Uncharacterized protein</fullName>
    </submittedName>
</protein>
<gene>
    <name evidence="2" type="ORF">CKN69_06080</name>
</gene>
<accession>A0A7Z8CZD2</accession>
<keyword evidence="1" id="KW-1133">Transmembrane helix</keyword>
<reference evidence="2 3" key="1">
    <citation type="journal article" date="2018" name="Int. J. Food Microbiol.">
        <title>Growth of Carnobacterium spp. isolated from chilled vacuum-packaged meat under relevant acidic conditions.</title>
        <authorList>
            <person name="Zhang P."/>
            <person name="Badoni M."/>
            <person name="Ganzle M."/>
            <person name="Yang X."/>
        </authorList>
    </citation>
    <scope>NUCLEOTIDE SEQUENCE [LARGE SCALE GENOMIC DNA]</scope>
    <source>
        <strain evidence="2 3">B2</strain>
    </source>
</reference>